<accession>A0A5C1YAP9</accession>
<dbReference type="OrthoDB" id="9798761at2"/>
<dbReference type="Pfam" id="PF07510">
    <property type="entry name" value="GmrSD_C"/>
    <property type="match status" value="1"/>
</dbReference>
<dbReference type="EMBL" id="CP043504">
    <property type="protein sequence ID" value="QEO10488.1"/>
    <property type="molecule type" value="Genomic_DNA"/>
</dbReference>
<feature type="region of interest" description="Disordered" evidence="1">
    <location>
        <begin position="79"/>
        <end position="156"/>
    </location>
</feature>
<dbReference type="Proteomes" id="UP000322159">
    <property type="component" value="Chromosome"/>
</dbReference>
<dbReference type="InterPro" id="IPR011089">
    <property type="entry name" value="GmrSD_C"/>
</dbReference>
<feature type="compositionally biased region" description="Low complexity" evidence="1">
    <location>
        <begin position="124"/>
        <end position="146"/>
    </location>
</feature>
<evidence type="ECO:0000313" key="4">
    <source>
        <dbReference type="Proteomes" id="UP000322159"/>
    </source>
</evidence>
<name>A0A5C1YAP9_9MICO</name>
<sequence>MISSILPLPSDSMSRSLPELARSRMRSSRPAPRPTSGPSSLRRDSNTRRTVSCTAGLSTCANASPLACTRSARIARTRLVPPSATSPASCTRARIPTMSCERSPPSSGSSRPTTRFAPTSLRESSGTCGAATSTSSSSTNSPPSVSRGDLPTFSDFASIGSRSTEHILPQDPAEASRWRKDFSDEQHRDLVHGIGNLVLTRDNSAYGRKDYADKRGVTGQDQPRCYLSPTALIREREIGETYAEWTPASVEARRQAIERWALRRWYVEPPTDQELGTAEGGEDEDADDD</sequence>
<dbReference type="AlphaFoldDB" id="A0A5C1YAP9"/>
<keyword evidence="3" id="KW-0378">Hydrolase</keyword>
<keyword evidence="3" id="KW-0540">Nuclease</keyword>
<feature type="domain" description="GmrSD restriction endonucleases C-terminal" evidence="2">
    <location>
        <begin position="154"/>
        <end position="257"/>
    </location>
</feature>
<feature type="region of interest" description="Disordered" evidence="1">
    <location>
        <begin position="1"/>
        <end position="50"/>
    </location>
</feature>
<dbReference type="PANTHER" id="PTHR35149">
    <property type="entry name" value="SLL5132 PROTEIN"/>
    <property type="match status" value="1"/>
</dbReference>
<dbReference type="PANTHER" id="PTHR35149:SF1">
    <property type="entry name" value="DUF5655 DOMAIN-CONTAINING PROTEIN"/>
    <property type="match status" value="1"/>
</dbReference>
<keyword evidence="4" id="KW-1185">Reference proteome</keyword>
<reference evidence="3 4" key="1">
    <citation type="submission" date="2019-09" db="EMBL/GenBank/DDBJ databases">
        <title>Genome sequencing of strain KACC 19322.</title>
        <authorList>
            <person name="Heo J."/>
            <person name="Kim S.-J."/>
            <person name="Kim J.-S."/>
            <person name="Hong S.-B."/>
            <person name="Kwon S.-W."/>
        </authorList>
    </citation>
    <scope>NUCLEOTIDE SEQUENCE [LARGE SCALE GENOMIC DNA]</scope>
    <source>
        <strain evidence="3 4">KACC 19322</strain>
    </source>
</reference>
<keyword evidence="3" id="KW-0255">Endonuclease</keyword>
<evidence type="ECO:0000256" key="1">
    <source>
        <dbReference type="SAM" id="MobiDB-lite"/>
    </source>
</evidence>
<dbReference type="KEGG" id="lyk:FLP23_11015"/>
<organism evidence="3 4">
    <name type="scientific">Protaetiibacter larvae</name>
    <dbReference type="NCBI Taxonomy" id="2592654"/>
    <lineage>
        <taxon>Bacteria</taxon>
        <taxon>Bacillati</taxon>
        <taxon>Actinomycetota</taxon>
        <taxon>Actinomycetes</taxon>
        <taxon>Micrococcales</taxon>
        <taxon>Microbacteriaceae</taxon>
        <taxon>Protaetiibacter</taxon>
    </lineage>
</organism>
<proteinExistence type="predicted"/>
<feature type="compositionally biased region" description="Low complexity" evidence="1">
    <location>
        <begin position="28"/>
        <end position="40"/>
    </location>
</feature>
<gene>
    <name evidence="3" type="ORF">FLP23_11015</name>
</gene>
<feature type="compositionally biased region" description="Low complexity" evidence="1">
    <location>
        <begin position="102"/>
        <end position="115"/>
    </location>
</feature>
<evidence type="ECO:0000313" key="3">
    <source>
        <dbReference type="EMBL" id="QEO10488.1"/>
    </source>
</evidence>
<evidence type="ECO:0000259" key="2">
    <source>
        <dbReference type="Pfam" id="PF07510"/>
    </source>
</evidence>
<dbReference type="GO" id="GO:0004519">
    <property type="term" value="F:endonuclease activity"/>
    <property type="evidence" value="ECO:0007669"/>
    <property type="project" value="UniProtKB-KW"/>
</dbReference>
<protein>
    <submittedName>
        <fullName evidence="3">HNH endonuclease</fullName>
    </submittedName>
</protein>